<keyword evidence="3" id="KW-0808">Transferase</keyword>
<dbReference type="HOGENOM" id="CLU_055356_2_1_1"/>
<evidence type="ECO:0000256" key="10">
    <source>
        <dbReference type="ARBA" id="ARBA00048167"/>
    </source>
</evidence>
<dbReference type="SUPFAM" id="SSF53335">
    <property type="entry name" value="S-adenosyl-L-methionine-dependent methyltransferases"/>
    <property type="match status" value="1"/>
</dbReference>
<evidence type="ECO:0000256" key="12">
    <source>
        <dbReference type="PIRSR" id="PIRSR016958-1"/>
    </source>
</evidence>
<evidence type="ECO:0000256" key="1">
    <source>
        <dbReference type="ARBA" id="ARBA00009059"/>
    </source>
</evidence>
<reference evidence="13 14" key="1">
    <citation type="journal article" date="2008" name="PLoS Genet.">
        <title>Genomic islands in the pathogenic filamentous fungus Aspergillus fumigatus.</title>
        <authorList>
            <person name="Fedorova N.D."/>
            <person name="Khaldi N."/>
            <person name="Joardar V.S."/>
            <person name="Maiti R."/>
            <person name="Amedeo P."/>
            <person name="Anderson M.J."/>
            <person name="Crabtree J."/>
            <person name="Silva J.C."/>
            <person name="Badger J.H."/>
            <person name="Albarraq A."/>
            <person name="Angiuoli S."/>
            <person name="Bussey H."/>
            <person name="Bowyer P."/>
            <person name="Cotty P.J."/>
            <person name="Dyer P.S."/>
            <person name="Egan A."/>
            <person name="Galens K."/>
            <person name="Fraser-Liggett C.M."/>
            <person name="Haas B.J."/>
            <person name="Inman J.M."/>
            <person name="Kent R."/>
            <person name="Lemieux S."/>
            <person name="Malavazi I."/>
            <person name="Orvis J."/>
            <person name="Roemer T."/>
            <person name="Ronning C.M."/>
            <person name="Sundaram J.P."/>
            <person name="Sutton G."/>
            <person name="Turner G."/>
            <person name="Venter J.C."/>
            <person name="White O.R."/>
            <person name="Whitty B.R."/>
            <person name="Youngman P."/>
            <person name="Wolfe K.H."/>
            <person name="Goldman G.H."/>
            <person name="Wortman J.R."/>
            <person name="Jiang B."/>
            <person name="Denning D.W."/>
            <person name="Nierman W.C."/>
        </authorList>
    </citation>
    <scope>NUCLEOTIDE SEQUENCE [LARGE SCALE GENOMIC DNA]</scope>
    <source>
        <strain evidence="14">ATCC 1007 / CBS 513.65 / DSM 816 / NCTC 3887 / NRRL 1</strain>
    </source>
</reference>
<comment type="catalytic activity">
    <reaction evidence="8">
        <text>N-terminal L-seryl-L-prolyl-L-lysyl-[protein] + 3 S-adenosyl-L-methionine = N-terminal N,N,N-trimethyl-L-seryl-L-prolyl-L-lysyl-[protein] + 3 S-adenosyl-L-homocysteine + 3 H(+)</text>
        <dbReference type="Rhea" id="RHEA:54724"/>
        <dbReference type="Rhea" id="RHEA-COMP:13789"/>
        <dbReference type="Rhea" id="RHEA-COMP:13973"/>
        <dbReference type="ChEBI" id="CHEBI:15378"/>
        <dbReference type="ChEBI" id="CHEBI:57856"/>
        <dbReference type="ChEBI" id="CHEBI:59789"/>
        <dbReference type="ChEBI" id="CHEBI:138061"/>
        <dbReference type="ChEBI" id="CHEBI:138317"/>
        <dbReference type="EC" id="2.1.1.244"/>
    </reaction>
</comment>
<comment type="catalytic activity">
    <reaction evidence="9">
        <text>N-terminal L-prolyl-L-prolyl-L-lysyl-[protein] + 2 S-adenosyl-L-methionine = N-terminal N,N-dimethyl-L-prolyl-L-prolyl-L-lysyl-[protein] + 2 S-adenosyl-L-homocysteine + 2 H(+)</text>
        <dbReference type="Rhea" id="RHEA:54736"/>
        <dbReference type="Rhea" id="RHEA-COMP:13787"/>
        <dbReference type="Rhea" id="RHEA-COMP:13974"/>
        <dbReference type="ChEBI" id="CHEBI:15378"/>
        <dbReference type="ChEBI" id="CHEBI:57856"/>
        <dbReference type="ChEBI" id="CHEBI:59789"/>
        <dbReference type="ChEBI" id="CHEBI:138059"/>
        <dbReference type="ChEBI" id="CHEBI:138318"/>
        <dbReference type="EC" id="2.1.1.244"/>
    </reaction>
</comment>
<dbReference type="GeneID" id="4708337"/>
<feature type="binding site" evidence="12">
    <location>
        <position position="85"/>
    </location>
    <ligand>
        <name>S-adenosyl-L-methionine</name>
        <dbReference type="ChEBI" id="CHEBI:59789"/>
    </ligand>
</feature>
<dbReference type="CDD" id="cd02440">
    <property type="entry name" value="AdoMet_MTases"/>
    <property type="match status" value="1"/>
</dbReference>
<dbReference type="InterPro" id="IPR008576">
    <property type="entry name" value="MeTrfase_NTM1"/>
</dbReference>
<evidence type="ECO:0000256" key="11">
    <source>
        <dbReference type="ARBA" id="ARBA00082558"/>
    </source>
</evidence>
<keyword evidence="2" id="KW-0489">Methyltransferase</keyword>
<dbReference type="EC" id="2.1.1.244" evidence="5"/>
<evidence type="ECO:0000313" key="14">
    <source>
        <dbReference type="Proteomes" id="UP000006701"/>
    </source>
</evidence>
<feature type="binding site" evidence="12">
    <location>
        <position position="150"/>
    </location>
    <ligand>
        <name>S-adenosyl-L-methionine</name>
        <dbReference type="ChEBI" id="CHEBI:59789"/>
    </ligand>
</feature>
<dbReference type="GO" id="GO:0005829">
    <property type="term" value="C:cytosol"/>
    <property type="evidence" value="ECO:0007669"/>
    <property type="project" value="EnsemblFungi"/>
</dbReference>
<sequence length="246" mass="27250">MSSSTGADSPEASKSAPDSKIDHAASLKYWNDMPATSSGMLAMLGEYPWYSRIDLRGSRAFLAKVRRLLPSCSTTGKLNQGVDCGAGVGRITEGFLSQVCEVVDVVEPVAKFTDVVRESSLKQNGIVGDIYTVGIEGWNPEKKYDLIWTQWCVGHLTDTQLVEYFKRCRDALTDTGIMVVKENQSTDISGEDMFDEVDSSVTRTDEKFRKLFAEAGMTVFLSEIQTGFPKNFRLLPVRSYALRPNS</sequence>
<dbReference type="GO" id="GO:0002181">
    <property type="term" value="P:cytoplasmic translation"/>
    <property type="evidence" value="ECO:0007669"/>
    <property type="project" value="EnsemblFungi"/>
</dbReference>
<dbReference type="EMBL" id="DS027004">
    <property type="protein sequence ID" value="EAW15005.1"/>
    <property type="molecule type" value="Genomic_DNA"/>
</dbReference>
<evidence type="ECO:0000256" key="7">
    <source>
        <dbReference type="ARBA" id="ARBA00043129"/>
    </source>
</evidence>
<evidence type="ECO:0000256" key="4">
    <source>
        <dbReference type="ARBA" id="ARBA00022691"/>
    </source>
</evidence>
<dbReference type="PANTHER" id="PTHR12753:SF0">
    <property type="entry name" value="ALPHA N-TERMINAL PROTEIN METHYLTRANSFERASE 1"/>
    <property type="match status" value="1"/>
</dbReference>
<evidence type="ECO:0000256" key="8">
    <source>
        <dbReference type="ARBA" id="ARBA00047306"/>
    </source>
</evidence>
<evidence type="ECO:0000313" key="13">
    <source>
        <dbReference type="EMBL" id="EAW15005.1"/>
    </source>
</evidence>
<dbReference type="RefSeq" id="XP_001276431.1">
    <property type="nucleotide sequence ID" value="XM_001276430.1"/>
</dbReference>
<name>A1C5N7_ASPCL</name>
<keyword evidence="4 12" id="KW-0949">S-adenosyl-L-methionine</keyword>
<organism evidence="13 14">
    <name type="scientific">Aspergillus clavatus (strain ATCC 1007 / CBS 513.65 / DSM 816 / NCTC 3887 / NRRL 1 / QM 1276 / 107)</name>
    <dbReference type="NCBI Taxonomy" id="344612"/>
    <lineage>
        <taxon>Eukaryota</taxon>
        <taxon>Fungi</taxon>
        <taxon>Dikarya</taxon>
        <taxon>Ascomycota</taxon>
        <taxon>Pezizomycotina</taxon>
        <taxon>Eurotiomycetes</taxon>
        <taxon>Eurotiomycetidae</taxon>
        <taxon>Eurotiales</taxon>
        <taxon>Aspergillaceae</taxon>
        <taxon>Aspergillus</taxon>
        <taxon>Aspergillus subgen. Fumigati</taxon>
    </lineage>
</organism>
<accession>A1C5N7</accession>
<dbReference type="GO" id="GO:0071885">
    <property type="term" value="F:N-terminal protein N-methyltransferase activity"/>
    <property type="evidence" value="ECO:0007669"/>
    <property type="project" value="UniProtKB-EC"/>
</dbReference>
<dbReference type="VEuPathDB" id="FungiDB:ACLA_004190"/>
<keyword evidence="14" id="KW-1185">Reference proteome</keyword>
<evidence type="ECO:0000256" key="9">
    <source>
        <dbReference type="ARBA" id="ARBA00047885"/>
    </source>
</evidence>
<dbReference type="FunFam" id="3.40.50.150:FF:000025">
    <property type="entry name" value="N-terminal Xaa-Pro-Lys N-methyltransferase 1"/>
    <property type="match status" value="1"/>
</dbReference>
<dbReference type="Pfam" id="PF05891">
    <property type="entry name" value="Methyltransf_PK"/>
    <property type="match status" value="1"/>
</dbReference>
<comment type="similarity">
    <text evidence="1">Belongs to the methyltransferase superfamily. NTM1 family.</text>
</comment>
<dbReference type="GO" id="GO:0032259">
    <property type="term" value="P:methylation"/>
    <property type="evidence" value="ECO:0007669"/>
    <property type="project" value="UniProtKB-KW"/>
</dbReference>
<proteinExistence type="inferred from homology"/>
<dbReference type="OMA" id="ETYYCFN"/>
<dbReference type="PIRSF" id="PIRSF016958">
    <property type="entry name" value="DUF858_MeTrfase_lik"/>
    <property type="match status" value="1"/>
</dbReference>
<dbReference type="Gene3D" id="3.40.50.150">
    <property type="entry name" value="Vaccinia Virus protein VP39"/>
    <property type="match status" value="1"/>
</dbReference>
<evidence type="ECO:0000256" key="6">
    <source>
        <dbReference type="ARBA" id="ARBA00039449"/>
    </source>
</evidence>
<evidence type="ECO:0000256" key="5">
    <source>
        <dbReference type="ARBA" id="ARBA00039112"/>
    </source>
</evidence>
<dbReference type="InterPro" id="IPR029063">
    <property type="entry name" value="SAM-dependent_MTases_sf"/>
</dbReference>
<comment type="catalytic activity">
    <reaction evidence="10">
        <text>N-terminal L-alanyl-L-prolyl-L-lysyl-[protein] + 3 S-adenosyl-L-methionine = N-terminal N,N,N-trimethyl-L-alanyl-L-prolyl-L-lysyl-[protein] + 3 S-adenosyl-L-homocysteine + 3 H(+)</text>
        <dbReference type="Rhea" id="RHEA:54712"/>
        <dbReference type="Rhea" id="RHEA-COMP:13785"/>
        <dbReference type="Rhea" id="RHEA-COMP:13971"/>
        <dbReference type="ChEBI" id="CHEBI:15378"/>
        <dbReference type="ChEBI" id="CHEBI:57856"/>
        <dbReference type="ChEBI" id="CHEBI:59789"/>
        <dbReference type="ChEBI" id="CHEBI:138057"/>
        <dbReference type="ChEBI" id="CHEBI:138315"/>
        <dbReference type="EC" id="2.1.1.244"/>
    </reaction>
</comment>
<feature type="binding site" evidence="12">
    <location>
        <position position="90"/>
    </location>
    <ligand>
        <name>S-adenosyl-L-methionine</name>
        <dbReference type="ChEBI" id="CHEBI:59789"/>
    </ligand>
</feature>
<dbReference type="OrthoDB" id="1298661at2759"/>
<protein>
    <recommendedName>
        <fullName evidence="6">Alpha N-terminal protein methyltransferase 1</fullName>
        <ecNumber evidence="5">2.1.1.244</ecNumber>
    </recommendedName>
    <alternativeName>
        <fullName evidence="11">Translation associated element 1</fullName>
    </alternativeName>
    <alternativeName>
        <fullName evidence="7">X-Pro-Lys N-terminal protein methyltransferase 1</fullName>
    </alternativeName>
</protein>
<evidence type="ECO:0000256" key="3">
    <source>
        <dbReference type="ARBA" id="ARBA00022679"/>
    </source>
</evidence>
<gene>
    <name evidence="13" type="ORF">ACLA_004190</name>
</gene>
<dbReference type="PANTHER" id="PTHR12753">
    <property type="entry name" value="AD-003 - RELATED"/>
    <property type="match status" value="1"/>
</dbReference>
<evidence type="ECO:0000256" key="2">
    <source>
        <dbReference type="ARBA" id="ARBA00022603"/>
    </source>
</evidence>
<dbReference type="Proteomes" id="UP000006701">
    <property type="component" value="Unassembled WGS sequence"/>
</dbReference>
<dbReference type="KEGG" id="act:ACLA_004190"/>
<dbReference type="STRING" id="344612.A1C5N7"/>
<dbReference type="eggNOG" id="KOG3178">
    <property type="taxonomic scope" value="Eukaryota"/>
</dbReference>
<dbReference type="AlphaFoldDB" id="A1C5N7"/>